<dbReference type="Proteomes" id="UP000199305">
    <property type="component" value="Unassembled WGS sequence"/>
</dbReference>
<reference evidence="2" key="1">
    <citation type="submission" date="2016-10" db="EMBL/GenBank/DDBJ databases">
        <authorList>
            <person name="Varghese N."/>
            <person name="Submissions S."/>
        </authorList>
    </citation>
    <scope>NUCLEOTIDE SEQUENCE [LARGE SCALE GENOMIC DNA]</scope>
    <source>
        <strain evidence="2">CGMCC 1.10658</strain>
    </source>
</reference>
<keyword evidence="2" id="KW-1185">Reference proteome</keyword>
<organism evidence="1 2">
    <name type="scientific">Microbulbifer yueqingensis</name>
    <dbReference type="NCBI Taxonomy" id="658219"/>
    <lineage>
        <taxon>Bacteria</taxon>
        <taxon>Pseudomonadati</taxon>
        <taxon>Pseudomonadota</taxon>
        <taxon>Gammaproteobacteria</taxon>
        <taxon>Cellvibrionales</taxon>
        <taxon>Microbulbiferaceae</taxon>
        <taxon>Microbulbifer</taxon>
    </lineage>
</organism>
<evidence type="ECO:0000313" key="1">
    <source>
        <dbReference type="EMBL" id="SDK41267.1"/>
    </source>
</evidence>
<dbReference type="STRING" id="658219.SAMN05216212_2317"/>
<proteinExistence type="predicted"/>
<accession>A0A1G9BP82</accession>
<evidence type="ECO:0000313" key="2">
    <source>
        <dbReference type="Proteomes" id="UP000199305"/>
    </source>
</evidence>
<sequence>MSLRNQPDFERTLADYFRNRLEECGRELEPLPQEDTLWYMGSMLARFGDSDELFTYDQGQLGIRPLALLYKDAHEAASDWERCQILRQLGDLALFLGGLFPDNYARRGIRQDYFIGMGGGAYDYLADNARDNRHVFSELAAMFGRLLELVARACAKEHPYDAHDVLELYQRWRRSGDPRLARELGRLGIVLPEAEGRH</sequence>
<dbReference type="AlphaFoldDB" id="A0A1G9BP82"/>
<dbReference type="OrthoDB" id="5564675at2"/>
<dbReference type="EMBL" id="FNFH01000004">
    <property type="protein sequence ID" value="SDK41267.1"/>
    <property type="molecule type" value="Genomic_DNA"/>
</dbReference>
<protein>
    <submittedName>
        <fullName evidence="1">Uncharacterized protein</fullName>
    </submittedName>
</protein>
<gene>
    <name evidence="1" type="ORF">SAMN05216212_2317</name>
</gene>
<dbReference type="RefSeq" id="WP_091513891.1">
    <property type="nucleotide sequence ID" value="NZ_FNFH01000004.1"/>
</dbReference>
<name>A0A1G9BP82_9GAMM</name>